<dbReference type="Proteomes" id="UP000295626">
    <property type="component" value="Unassembled WGS sequence"/>
</dbReference>
<dbReference type="Pfam" id="PF00213">
    <property type="entry name" value="OSCP"/>
    <property type="match status" value="1"/>
</dbReference>
<evidence type="ECO:0000256" key="5">
    <source>
        <dbReference type="ARBA" id="ARBA00023136"/>
    </source>
</evidence>
<keyword evidence="4" id="KW-0406">Ion transport</keyword>
<evidence type="ECO:0000256" key="3">
    <source>
        <dbReference type="ARBA" id="ARBA00022781"/>
    </source>
</evidence>
<sequence>IYGRQVDVKQNVDPAVLGGVSVQVGADLYDGTVLRRLKETRNALAKR</sequence>
<proteinExistence type="predicted"/>
<feature type="non-terminal residue" evidence="7">
    <location>
        <position position="1"/>
    </location>
</feature>
<evidence type="ECO:0000313" key="8">
    <source>
        <dbReference type="Proteomes" id="UP000295626"/>
    </source>
</evidence>
<protein>
    <submittedName>
        <fullName evidence="7">F0F1 ATP synthase subunit delta</fullName>
    </submittedName>
</protein>
<keyword evidence="8" id="KW-1185">Reference proteome</keyword>
<reference evidence="7 8" key="1">
    <citation type="submission" date="2019-02" db="EMBL/GenBank/DDBJ databases">
        <title>Draft genome sequences of novel Actinobacteria.</title>
        <authorList>
            <person name="Sahin N."/>
            <person name="Ay H."/>
            <person name="Saygin H."/>
        </authorList>
    </citation>
    <scope>NUCLEOTIDE SEQUENCE [LARGE SCALE GENOMIC DNA]</scope>
    <source>
        <strain evidence="7 8">JCM 30529</strain>
    </source>
</reference>
<evidence type="ECO:0000256" key="4">
    <source>
        <dbReference type="ARBA" id="ARBA00023065"/>
    </source>
</evidence>
<accession>A0ABY2DHH5</accession>
<evidence type="ECO:0000256" key="1">
    <source>
        <dbReference type="ARBA" id="ARBA00004370"/>
    </source>
</evidence>
<organism evidence="7 8">
    <name type="scientific">Micromonospora fluostatini</name>
    <dbReference type="NCBI Taxonomy" id="1629071"/>
    <lineage>
        <taxon>Bacteria</taxon>
        <taxon>Bacillati</taxon>
        <taxon>Actinomycetota</taxon>
        <taxon>Actinomycetes</taxon>
        <taxon>Micromonosporales</taxon>
        <taxon>Micromonosporaceae</taxon>
        <taxon>Micromonospora</taxon>
    </lineage>
</organism>
<dbReference type="EMBL" id="SMKE01000254">
    <property type="protein sequence ID" value="TDB96804.1"/>
    <property type="molecule type" value="Genomic_DNA"/>
</dbReference>
<evidence type="ECO:0000256" key="6">
    <source>
        <dbReference type="ARBA" id="ARBA00023310"/>
    </source>
</evidence>
<evidence type="ECO:0000313" key="7">
    <source>
        <dbReference type="EMBL" id="TDB96804.1"/>
    </source>
</evidence>
<evidence type="ECO:0000256" key="2">
    <source>
        <dbReference type="ARBA" id="ARBA00022448"/>
    </source>
</evidence>
<keyword evidence="2" id="KW-0813">Transport</keyword>
<gene>
    <name evidence="7" type="ORF">E1091_08980</name>
</gene>
<comment type="caution">
    <text evidence="7">The sequence shown here is derived from an EMBL/GenBank/DDBJ whole genome shotgun (WGS) entry which is preliminary data.</text>
</comment>
<name>A0ABY2DHH5_9ACTN</name>
<keyword evidence="3" id="KW-0375">Hydrogen ion transport</keyword>
<keyword evidence="5" id="KW-0472">Membrane</keyword>
<dbReference type="InterPro" id="IPR000711">
    <property type="entry name" value="ATPase_OSCP/dsu"/>
</dbReference>
<comment type="subcellular location">
    <subcellularLocation>
        <location evidence="1">Membrane</location>
    </subcellularLocation>
</comment>
<dbReference type="PRINTS" id="PR00125">
    <property type="entry name" value="ATPASEDELTA"/>
</dbReference>
<keyword evidence="6" id="KW-0066">ATP synthesis</keyword>